<dbReference type="AlphaFoldDB" id="A0A0P6B5T1"/>
<sequence length="138" mass="15822">MPLFRSKFQPKKCPARKTSTVSNLRRNMDALQLEEEFSIKVDKVKLNLGENLQFEFNSEDGKWVPTSSVPIIKTKPNTIIHKLEEENNWLKIQADLLLNMLTETALEAHLNAVHSQEKASPEVKISKKSSFKGRKLFS</sequence>
<organism evidence="1 2">
    <name type="scientific">Daphnia magna</name>
    <dbReference type="NCBI Taxonomy" id="35525"/>
    <lineage>
        <taxon>Eukaryota</taxon>
        <taxon>Metazoa</taxon>
        <taxon>Ecdysozoa</taxon>
        <taxon>Arthropoda</taxon>
        <taxon>Crustacea</taxon>
        <taxon>Branchiopoda</taxon>
        <taxon>Diplostraca</taxon>
        <taxon>Cladocera</taxon>
        <taxon>Anomopoda</taxon>
        <taxon>Daphniidae</taxon>
        <taxon>Daphnia</taxon>
    </lineage>
</organism>
<dbReference type="InterPro" id="IPR028118">
    <property type="entry name" value="Chibby_fam"/>
</dbReference>
<evidence type="ECO:0000313" key="1">
    <source>
        <dbReference type="EMBL" id="KZS21541.1"/>
    </source>
</evidence>
<dbReference type="EMBL" id="LRGB01000024">
    <property type="protein sequence ID" value="KZS21541.1"/>
    <property type="molecule type" value="Genomic_DNA"/>
</dbReference>
<dbReference type="Pfam" id="PF14645">
    <property type="entry name" value="Chibby"/>
    <property type="match status" value="1"/>
</dbReference>
<dbReference type="STRING" id="35525.A0A0P6B5T1"/>
<gene>
    <name evidence="1" type="ORF">APZ42_011486</name>
</gene>
<protein>
    <submittedName>
        <fullName evidence="1">Protein chibby</fullName>
    </submittedName>
</protein>
<comment type="caution">
    <text evidence="1">The sequence shown here is derived from an EMBL/GenBank/DDBJ whole genome shotgun (WGS) entry which is preliminary data.</text>
</comment>
<proteinExistence type="predicted"/>
<name>A0A0P6B5T1_9CRUS</name>
<keyword evidence="2" id="KW-1185">Reference proteome</keyword>
<dbReference type="Proteomes" id="UP000076858">
    <property type="component" value="Unassembled WGS sequence"/>
</dbReference>
<reference evidence="1 2" key="1">
    <citation type="submission" date="2016-03" db="EMBL/GenBank/DDBJ databases">
        <title>EvidentialGene: Evidence-directed Construction of Genes on Genomes.</title>
        <authorList>
            <person name="Gilbert D.G."/>
            <person name="Choi J.-H."/>
            <person name="Mockaitis K."/>
            <person name="Colbourne J."/>
            <person name="Pfrender M."/>
        </authorList>
    </citation>
    <scope>NUCLEOTIDE SEQUENCE [LARGE SCALE GENOMIC DNA]</scope>
    <source>
        <strain evidence="1 2">Xinb3</strain>
        <tissue evidence="1">Complete organism</tissue>
    </source>
</reference>
<accession>A0A0P6B5T1</accession>
<evidence type="ECO:0000313" key="2">
    <source>
        <dbReference type="Proteomes" id="UP000076858"/>
    </source>
</evidence>